<reference evidence="8 9" key="1">
    <citation type="submission" date="2020-08" db="EMBL/GenBank/DDBJ databases">
        <title>Bridging the membrane lipid divide: bacteria of the FCB group superphylum have the potential to synthesize archaeal ether lipids.</title>
        <authorList>
            <person name="Villanueva L."/>
            <person name="Von Meijenfeldt F.A.B."/>
            <person name="Westbye A.B."/>
            <person name="Yadav S."/>
            <person name="Hopmans E.C."/>
            <person name="Dutilh B.E."/>
            <person name="Sinninghe Damste J.S."/>
        </authorList>
    </citation>
    <scope>NUCLEOTIDE SEQUENCE [LARGE SCALE GENOMIC DNA]</scope>
    <source>
        <strain evidence="8">NIOZ-UU17</strain>
    </source>
</reference>
<name>A0A8J6TK69_9BACT</name>
<dbReference type="InterPro" id="IPR024934">
    <property type="entry name" value="Rubredoxin-like_dom"/>
</dbReference>
<dbReference type="PROSITE" id="PS50903">
    <property type="entry name" value="RUBREDOXIN_LIKE"/>
    <property type="match status" value="1"/>
</dbReference>
<dbReference type="PRINTS" id="PR00163">
    <property type="entry name" value="RUBREDOXIN"/>
</dbReference>
<evidence type="ECO:0000256" key="3">
    <source>
        <dbReference type="ARBA" id="ARBA00022723"/>
    </source>
</evidence>
<evidence type="ECO:0000313" key="8">
    <source>
        <dbReference type="EMBL" id="MBC8431764.1"/>
    </source>
</evidence>
<protein>
    <recommendedName>
        <fullName evidence="6">Rubredoxin</fullName>
    </recommendedName>
</protein>
<evidence type="ECO:0000259" key="7">
    <source>
        <dbReference type="PROSITE" id="PS50903"/>
    </source>
</evidence>
<comment type="similarity">
    <text evidence="6">Belongs to the rubredoxin family.</text>
</comment>
<organism evidence="8 9">
    <name type="scientific">Candidatus Desulfatibia vada</name>
    <dbReference type="NCBI Taxonomy" id="2841696"/>
    <lineage>
        <taxon>Bacteria</taxon>
        <taxon>Pseudomonadati</taxon>
        <taxon>Thermodesulfobacteriota</taxon>
        <taxon>Desulfobacteria</taxon>
        <taxon>Desulfobacterales</taxon>
        <taxon>Desulfobacterales incertae sedis</taxon>
        <taxon>Candidatus Desulfatibia</taxon>
    </lineage>
</organism>
<comment type="caution">
    <text evidence="8">The sequence shown here is derived from an EMBL/GenBank/DDBJ whole genome shotgun (WGS) entry which is preliminary data.</text>
</comment>
<evidence type="ECO:0000256" key="5">
    <source>
        <dbReference type="ARBA" id="ARBA00023004"/>
    </source>
</evidence>
<dbReference type="Proteomes" id="UP000605201">
    <property type="component" value="Unassembled WGS sequence"/>
</dbReference>
<proteinExistence type="inferred from homology"/>
<keyword evidence="5 6" id="KW-0408">Iron</keyword>
<dbReference type="EMBL" id="JACNIG010000173">
    <property type="protein sequence ID" value="MBC8431764.1"/>
    <property type="molecule type" value="Genomic_DNA"/>
</dbReference>
<dbReference type="PANTHER" id="PTHR47627:SF1">
    <property type="entry name" value="RUBREDOXIN-1-RELATED"/>
    <property type="match status" value="1"/>
</dbReference>
<dbReference type="CDD" id="cd00730">
    <property type="entry name" value="rubredoxin"/>
    <property type="match status" value="1"/>
</dbReference>
<keyword evidence="3 6" id="KW-0479">Metal-binding</keyword>
<keyword evidence="4 6" id="KW-0249">Electron transport</keyword>
<evidence type="ECO:0000256" key="4">
    <source>
        <dbReference type="ARBA" id="ARBA00022982"/>
    </source>
</evidence>
<evidence type="ECO:0000256" key="6">
    <source>
        <dbReference type="RuleBase" id="RU003820"/>
    </source>
</evidence>
<evidence type="ECO:0000256" key="2">
    <source>
        <dbReference type="ARBA" id="ARBA00022448"/>
    </source>
</evidence>
<dbReference type="AlphaFoldDB" id="A0A8J6TK69"/>
<comment type="cofactor">
    <cofactor evidence="1 6">
        <name>Fe(3+)</name>
        <dbReference type="ChEBI" id="CHEBI:29034"/>
    </cofactor>
</comment>
<keyword evidence="2" id="KW-0813">Transport</keyword>
<dbReference type="PANTHER" id="PTHR47627">
    <property type="entry name" value="RUBREDOXIN"/>
    <property type="match status" value="1"/>
</dbReference>
<dbReference type="GO" id="GO:0009055">
    <property type="term" value="F:electron transfer activity"/>
    <property type="evidence" value="ECO:0007669"/>
    <property type="project" value="TreeGrafter"/>
</dbReference>
<evidence type="ECO:0000256" key="1">
    <source>
        <dbReference type="ARBA" id="ARBA00001965"/>
    </source>
</evidence>
<dbReference type="SUPFAM" id="SSF57802">
    <property type="entry name" value="Rubredoxin-like"/>
    <property type="match status" value="1"/>
</dbReference>
<dbReference type="Gene3D" id="2.20.28.10">
    <property type="match status" value="1"/>
</dbReference>
<dbReference type="Pfam" id="PF00301">
    <property type="entry name" value="Rubredoxin"/>
    <property type="match status" value="1"/>
</dbReference>
<sequence length="54" mass="6442">MSRYESPCTKYVYNPEEGDYERNIPPGTPFEELPDDWCCPLCEAEKEFFEELED</sequence>
<dbReference type="InterPro" id="IPR050526">
    <property type="entry name" value="Rubredoxin_ET"/>
</dbReference>
<accession>A0A8J6TK69</accession>
<gene>
    <name evidence="8" type="ORF">H8D96_07565</name>
</gene>
<feature type="domain" description="Rubredoxin-like" evidence="7">
    <location>
        <begin position="1"/>
        <end position="52"/>
    </location>
</feature>
<dbReference type="GO" id="GO:0005506">
    <property type="term" value="F:iron ion binding"/>
    <property type="evidence" value="ECO:0007669"/>
    <property type="project" value="UniProtKB-UniRule"/>
</dbReference>
<dbReference type="GO" id="GO:0043448">
    <property type="term" value="P:alkane catabolic process"/>
    <property type="evidence" value="ECO:0007669"/>
    <property type="project" value="TreeGrafter"/>
</dbReference>
<evidence type="ECO:0000313" key="9">
    <source>
        <dbReference type="Proteomes" id="UP000605201"/>
    </source>
</evidence>
<dbReference type="InterPro" id="IPR024935">
    <property type="entry name" value="Rubredoxin_dom"/>
</dbReference>